<dbReference type="InterPro" id="IPR016024">
    <property type="entry name" value="ARM-type_fold"/>
</dbReference>
<dbReference type="InterPro" id="IPR039184">
    <property type="entry name" value="SARM1"/>
</dbReference>
<organism evidence="13 14">
    <name type="scientific">Sinanodonta woodiana</name>
    <name type="common">Chinese pond mussel</name>
    <name type="synonym">Anodonta woodiana</name>
    <dbReference type="NCBI Taxonomy" id="1069815"/>
    <lineage>
        <taxon>Eukaryota</taxon>
        <taxon>Metazoa</taxon>
        <taxon>Spiralia</taxon>
        <taxon>Lophotrochozoa</taxon>
        <taxon>Mollusca</taxon>
        <taxon>Bivalvia</taxon>
        <taxon>Autobranchia</taxon>
        <taxon>Heteroconchia</taxon>
        <taxon>Palaeoheterodonta</taxon>
        <taxon>Unionida</taxon>
        <taxon>Unionoidea</taxon>
        <taxon>Unionidae</taxon>
        <taxon>Unioninae</taxon>
        <taxon>Sinanodonta</taxon>
    </lineage>
</organism>
<dbReference type="Pfam" id="PF13676">
    <property type="entry name" value="TIR_2"/>
    <property type="match status" value="1"/>
</dbReference>
<dbReference type="InterPro" id="IPR013761">
    <property type="entry name" value="SAM/pointed_sf"/>
</dbReference>
<dbReference type="EC" id="3.2.2.6" evidence="3"/>
<dbReference type="Gene3D" id="3.40.50.10140">
    <property type="entry name" value="Toll/interleukin-1 receptor homology (TIR) domain"/>
    <property type="match status" value="1"/>
</dbReference>
<dbReference type="SUPFAM" id="SSF52200">
    <property type="entry name" value="Toll/Interleukin receptor TIR domain"/>
    <property type="match status" value="1"/>
</dbReference>
<keyword evidence="7" id="KW-0378">Hydrolase</keyword>
<dbReference type="PANTHER" id="PTHR22998:SF1">
    <property type="entry name" value="NAD(+) HYDROLASE SARM1"/>
    <property type="match status" value="1"/>
</dbReference>
<dbReference type="CDD" id="cd24153">
    <property type="entry name" value="SARM1_N"/>
    <property type="match status" value="1"/>
</dbReference>
<keyword evidence="14" id="KW-1185">Reference proteome</keyword>
<dbReference type="SMART" id="SM00255">
    <property type="entry name" value="TIR"/>
    <property type="match status" value="1"/>
</dbReference>
<evidence type="ECO:0000256" key="6">
    <source>
        <dbReference type="ARBA" id="ARBA00022737"/>
    </source>
</evidence>
<dbReference type="SUPFAM" id="SSF48371">
    <property type="entry name" value="ARM repeat"/>
    <property type="match status" value="1"/>
</dbReference>
<dbReference type="SMART" id="SM00454">
    <property type="entry name" value="SAM"/>
    <property type="match status" value="2"/>
</dbReference>
<dbReference type="InterPro" id="IPR001660">
    <property type="entry name" value="SAM"/>
</dbReference>
<evidence type="ECO:0000256" key="2">
    <source>
        <dbReference type="ARBA" id="ARBA00008291"/>
    </source>
</evidence>
<dbReference type="SUPFAM" id="SSF47769">
    <property type="entry name" value="SAM/Pointed domain"/>
    <property type="match status" value="2"/>
</dbReference>
<dbReference type="Pfam" id="PF07647">
    <property type="entry name" value="SAM_2"/>
    <property type="match status" value="1"/>
</dbReference>
<evidence type="ECO:0000313" key="14">
    <source>
        <dbReference type="Proteomes" id="UP001634394"/>
    </source>
</evidence>
<feature type="domain" description="SAM" evidence="12">
    <location>
        <begin position="505"/>
        <end position="569"/>
    </location>
</feature>
<keyword evidence="5" id="KW-0399">Innate immunity</keyword>
<dbReference type="InterPro" id="IPR011989">
    <property type="entry name" value="ARM-like"/>
</dbReference>
<accession>A0ABD3V8T7</accession>
<keyword evidence="8" id="KW-0391">Immunity</keyword>
<evidence type="ECO:0000256" key="9">
    <source>
        <dbReference type="ARBA" id="ARBA00023027"/>
    </source>
</evidence>
<feature type="domain" description="TIR" evidence="11">
    <location>
        <begin position="661"/>
        <end position="804"/>
    </location>
</feature>
<comment type="similarity">
    <text evidence="2">Belongs to the SARM1 family.</text>
</comment>
<dbReference type="Pfam" id="PF00536">
    <property type="entry name" value="SAM_1"/>
    <property type="match status" value="1"/>
</dbReference>
<evidence type="ECO:0000256" key="7">
    <source>
        <dbReference type="ARBA" id="ARBA00022801"/>
    </source>
</evidence>
<proteinExistence type="inferred from homology"/>
<comment type="catalytic activity">
    <reaction evidence="10">
        <text>NAD(+) + H2O = ADP-D-ribose + nicotinamide + H(+)</text>
        <dbReference type="Rhea" id="RHEA:16301"/>
        <dbReference type="ChEBI" id="CHEBI:15377"/>
        <dbReference type="ChEBI" id="CHEBI:15378"/>
        <dbReference type="ChEBI" id="CHEBI:17154"/>
        <dbReference type="ChEBI" id="CHEBI:57540"/>
        <dbReference type="ChEBI" id="CHEBI:57967"/>
        <dbReference type="EC" id="3.2.2.6"/>
    </reaction>
    <physiologicalReaction direction="left-to-right" evidence="10">
        <dbReference type="Rhea" id="RHEA:16302"/>
    </physiologicalReaction>
</comment>
<evidence type="ECO:0000259" key="12">
    <source>
        <dbReference type="PROSITE" id="PS50105"/>
    </source>
</evidence>
<dbReference type="PROSITE" id="PS50104">
    <property type="entry name" value="TIR"/>
    <property type="match status" value="1"/>
</dbReference>
<evidence type="ECO:0000256" key="8">
    <source>
        <dbReference type="ARBA" id="ARBA00022859"/>
    </source>
</evidence>
<evidence type="ECO:0000256" key="10">
    <source>
        <dbReference type="ARBA" id="ARBA00047304"/>
    </source>
</evidence>
<feature type="domain" description="SAM" evidence="12">
    <location>
        <begin position="575"/>
        <end position="641"/>
    </location>
</feature>
<dbReference type="PROSITE" id="PS50105">
    <property type="entry name" value="SAM_DOMAIN"/>
    <property type="match status" value="2"/>
</dbReference>
<gene>
    <name evidence="13" type="ORF">ACJMK2_011930</name>
</gene>
<comment type="caution">
    <text evidence="13">The sequence shown here is derived from an EMBL/GenBank/DDBJ whole genome shotgun (WGS) entry which is preliminary data.</text>
</comment>
<evidence type="ECO:0000259" key="11">
    <source>
        <dbReference type="PROSITE" id="PS50104"/>
    </source>
</evidence>
<dbReference type="GO" id="GO:0045087">
    <property type="term" value="P:innate immune response"/>
    <property type="evidence" value="ECO:0007669"/>
    <property type="project" value="UniProtKB-KW"/>
</dbReference>
<dbReference type="Gene3D" id="1.25.10.10">
    <property type="entry name" value="Leucine-rich Repeat Variant"/>
    <property type="match status" value="1"/>
</dbReference>
<evidence type="ECO:0000256" key="1">
    <source>
        <dbReference type="ARBA" id="ARBA00004496"/>
    </source>
</evidence>
<reference evidence="13 14" key="1">
    <citation type="submission" date="2024-11" db="EMBL/GenBank/DDBJ databases">
        <title>Chromosome-level genome assembly of the freshwater bivalve Anodonta woodiana.</title>
        <authorList>
            <person name="Chen X."/>
        </authorList>
    </citation>
    <scope>NUCLEOTIDE SEQUENCE [LARGE SCALE GENOMIC DNA]</scope>
    <source>
        <strain evidence="13">MN2024</strain>
        <tissue evidence="13">Gills</tissue>
    </source>
</reference>
<comment type="subcellular location">
    <subcellularLocation>
        <location evidence="1">Cytoplasm</location>
    </subcellularLocation>
</comment>
<evidence type="ECO:0000313" key="13">
    <source>
        <dbReference type="EMBL" id="KAL3857238.1"/>
    </source>
</evidence>
<dbReference type="FunFam" id="1.10.150.50:FF:000043">
    <property type="entry name" value="Sterile alpha and TIR motif-containing 1"/>
    <property type="match status" value="1"/>
</dbReference>
<protein>
    <recommendedName>
        <fullName evidence="3">ADP-ribosyl cyclase/cyclic ADP-ribose hydrolase</fullName>
        <ecNumber evidence="3">3.2.2.6</ecNumber>
    </recommendedName>
</protein>
<dbReference type="InterPro" id="IPR000157">
    <property type="entry name" value="TIR_dom"/>
</dbReference>
<keyword evidence="4" id="KW-0963">Cytoplasm</keyword>
<keyword evidence="6" id="KW-0677">Repeat</keyword>
<name>A0ABD3V8T7_SINWO</name>
<keyword evidence="9" id="KW-0520">NAD</keyword>
<evidence type="ECO:0000256" key="4">
    <source>
        <dbReference type="ARBA" id="ARBA00022490"/>
    </source>
</evidence>
<dbReference type="CDD" id="cd09502">
    <property type="entry name" value="SAM_SARM1-like_repeat2"/>
    <property type="match status" value="1"/>
</dbReference>
<evidence type="ECO:0000256" key="5">
    <source>
        <dbReference type="ARBA" id="ARBA00022588"/>
    </source>
</evidence>
<dbReference type="Gene3D" id="1.10.150.50">
    <property type="entry name" value="Transcription Factor, Ets-1"/>
    <property type="match status" value="2"/>
</dbReference>
<dbReference type="AlphaFoldDB" id="A0ABD3V8T7"/>
<sequence length="843" mass="95619">MAETKYSVPDLVTEAEELDDEDDMLSCKLSASGFDPYKALERSQSEATLMKRRSLDGESVTETAISKRKEHKISECSKVYFDLSKGETFEEQNMLFASSRSSSGRFLETIHQDEELQLDETSLNYRSQRSVSVGSMSSTESIDSRPHSFPDSNNFQHMLEFYLGMIKKQIPRLFSNDQKEKIASSNELNTLIEQAWAMPVIGRDVAYSLSDSLRTEKAVDVIISNFSSSSRELKLSSARLLDQVLTTRNREYLVTHGLEAVIETCVSSKEDREIAQSMTGILESLLKTSEEICSRVIHLGGLDVILYWCRCSERMTLRHCAIALANLALYGAPDIHTDMIKHKVPEWLFPLAFNKDDSVRYYACLAISVLVANRHDKKTEEAIVNSGTLELVLPFISSHTPAEFARMDLWHRHGRSKDWLARLVPVLLSKREEPQALAAFHFAMEAGIKSEQGRKQIFHDIDAIEPLKKVASSSFNATASKFAAEALKILGEEVPHRLSQQVPLWSVEDVLHWVSQIGFASYMHHFRHCRVDGDLLLHMNNEDLVESIKISSCLLRKRFMRELKDLKMSADYTSCDPSKLEHWLKDISPEFSQYTYNLVQSGLDRMFLRHVNEDHLREDCGIQNGIHRARILQKIREDSMQNVCSQSSEDLPDGANDVVNKNIDCFISYRRLNGAQLASLLKVHLQLRGLSVFLDIERLSAGKFDESLLTSIAQSKNFILVLTPTALDRCVGDADRKDWVHREIAAALECGCNIIPLTDNFEWPSPDSLPEDMRQICVFNGIKWIHDYQDACVDKLERFIRGDKRGQLHGLGSSLDDSTGEGNCKVKRGHMLEMGSSFEKNVE</sequence>
<dbReference type="InterPro" id="IPR035897">
    <property type="entry name" value="Toll_tir_struct_dom_sf"/>
</dbReference>
<dbReference type="PANTHER" id="PTHR22998">
    <property type="entry name" value="SARM1"/>
    <property type="match status" value="1"/>
</dbReference>
<dbReference type="GO" id="GO:0061809">
    <property type="term" value="F:NAD+ nucleosidase activity, cyclic ADP-ribose generating"/>
    <property type="evidence" value="ECO:0007669"/>
    <property type="project" value="UniProtKB-EC"/>
</dbReference>
<dbReference type="EMBL" id="JBJQND010000013">
    <property type="protein sequence ID" value="KAL3857238.1"/>
    <property type="molecule type" value="Genomic_DNA"/>
</dbReference>
<dbReference type="Proteomes" id="UP001634394">
    <property type="component" value="Unassembled WGS sequence"/>
</dbReference>
<dbReference type="GO" id="GO:0005737">
    <property type="term" value="C:cytoplasm"/>
    <property type="evidence" value="ECO:0007669"/>
    <property type="project" value="UniProtKB-SubCell"/>
</dbReference>
<evidence type="ECO:0000256" key="3">
    <source>
        <dbReference type="ARBA" id="ARBA00011982"/>
    </source>
</evidence>